<accession>A0ABU9UIE6</accession>
<reference evidence="1" key="1">
    <citation type="submission" date="2017-12" db="EMBL/GenBank/DDBJ databases">
        <authorList>
            <person name="Thomas-White K."/>
            <person name="Wolfe A.J."/>
        </authorList>
    </citation>
    <scope>NUCLEOTIDE SEQUENCE</scope>
    <source>
        <strain evidence="1">UMB0043</strain>
    </source>
</reference>
<gene>
    <name evidence="1" type="ORF">CYJ44_007410</name>
</gene>
<evidence type="ECO:0000313" key="1">
    <source>
        <dbReference type="EMBL" id="MEM5985984.1"/>
    </source>
</evidence>
<evidence type="ECO:0000313" key="2">
    <source>
        <dbReference type="Proteomes" id="UP000235104"/>
    </source>
</evidence>
<organism evidence="1 2">
    <name type="scientific">Corynebacterium hesseae</name>
    <dbReference type="NCBI Taxonomy" id="2913502"/>
    <lineage>
        <taxon>Bacteria</taxon>
        <taxon>Bacillati</taxon>
        <taxon>Actinomycetota</taxon>
        <taxon>Actinomycetes</taxon>
        <taxon>Mycobacteriales</taxon>
        <taxon>Corynebacteriaceae</taxon>
        <taxon>Corynebacterium</taxon>
    </lineage>
</organism>
<proteinExistence type="predicted"/>
<dbReference type="Proteomes" id="UP000235104">
    <property type="component" value="Unassembled WGS sequence"/>
</dbReference>
<dbReference type="EMBL" id="PKHR02000016">
    <property type="protein sequence ID" value="MEM5985984.1"/>
    <property type="molecule type" value="Genomic_DNA"/>
</dbReference>
<dbReference type="RefSeq" id="WP_101736183.1">
    <property type="nucleotide sequence ID" value="NZ_PKHR02000016.1"/>
</dbReference>
<comment type="caution">
    <text evidence="1">The sequence shown here is derived from an EMBL/GenBank/DDBJ whole genome shotgun (WGS) entry which is preliminary data.</text>
</comment>
<protein>
    <submittedName>
        <fullName evidence="1">Uncharacterized protein</fullName>
    </submittedName>
</protein>
<keyword evidence="2" id="KW-1185">Reference proteome</keyword>
<sequence>MAEELRMRFVQGDSVVRLNHQQFSDAEVQAVLHGYIENCRLNSPWILDTRKEGNTLVVEHLFPAEEFIEVNSDRMDIDADFVESLPLTYPIVFEIRSGYLRVHKPLAARYGALLSDFIRGLWELLLQGQMHYLWDHGFAQCGGVGTIQLNAYGLLEPDEPLIGFYRVDVDMQHEAWVYITPQGLILVFDDDDVLAFDKVDMRNPSIPSGVFSFSMLKAEVVGTGGGKTIKTSLSPKDLGELDQARADIRTMLSSPHQGRPRRMVDPNPLSWLVVDGEELGHMAQADLERYRRRRSDAGRNPFGDGLGNVREAMGNPFVNSWEEDLSPKDNPFA</sequence>
<name>A0ABU9UIE6_9CORY</name>